<reference evidence="6" key="1">
    <citation type="journal article" date="2024" name="IScience">
        <title>Strigolactones Initiate the Formation of Haustorium-like Structures in Castilleja.</title>
        <authorList>
            <person name="Buerger M."/>
            <person name="Peterson D."/>
            <person name="Chory J."/>
        </authorList>
    </citation>
    <scope>NUCLEOTIDE SEQUENCE [LARGE SCALE GENOMIC DNA]</scope>
</reference>
<evidence type="ECO:0000256" key="3">
    <source>
        <dbReference type="SAM" id="SignalP"/>
    </source>
</evidence>
<dbReference type="InterPro" id="IPR033121">
    <property type="entry name" value="PEPTIDASE_A1"/>
</dbReference>
<feature type="domain" description="Peptidase A1" evidence="4">
    <location>
        <begin position="111"/>
        <end position="448"/>
    </location>
</feature>
<proteinExistence type="inferred from homology"/>
<name>A0ABD3B967_9LAMI</name>
<gene>
    <name evidence="5" type="ORF">CASFOL_041758</name>
</gene>
<dbReference type="InterPro" id="IPR032861">
    <property type="entry name" value="TAXi_N"/>
</dbReference>
<dbReference type="EMBL" id="JAVIJP010000107">
    <property type="protein sequence ID" value="KAL3613684.1"/>
    <property type="molecule type" value="Genomic_DNA"/>
</dbReference>
<dbReference type="Gene3D" id="2.40.70.10">
    <property type="entry name" value="Acid Proteases"/>
    <property type="match status" value="2"/>
</dbReference>
<evidence type="ECO:0000256" key="1">
    <source>
        <dbReference type="ARBA" id="ARBA00007447"/>
    </source>
</evidence>
<feature type="chain" id="PRO_5044810219" description="Peptidase A1 domain-containing protein" evidence="3">
    <location>
        <begin position="26"/>
        <end position="448"/>
    </location>
</feature>
<feature type="signal peptide" evidence="3">
    <location>
        <begin position="1"/>
        <end position="25"/>
    </location>
</feature>
<dbReference type="PROSITE" id="PS51767">
    <property type="entry name" value="PEPTIDASE_A1"/>
    <property type="match status" value="1"/>
</dbReference>
<evidence type="ECO:0000313" key="6">
    <source>
        <dbReference type="Proteomes" id="UP001632038"/>
    </source>
</evidence>
<sequence>MATLNSFFQLMITFMLYCHFENVETTSECKRRPTDPKEMPQSRFELFHRHGLCSPTTEMNMPSTQDILEGDRLRVEFLQNRFKPKTNKYDSRFQDTKEEVNIPATVAGNIYAITISLGTPGQNLVLAFDTASDLTWMRCFHNDKLTRRNNVEFKPNDSTSFSSVSCTSELCTDLLSNHACVNFNNTNNTCSHDIQRVDGSHAKGVLSLDNLNIIETGDVFSNWIFVCATEVDNNENFNAVAGILGLGRNSPLSIVRETDQKYGRIFSYCIPSDTSLTGFLKLGKTDYPENLNFTPFITYNSNHPSLYYFIDVTSIRVGNSSIDTSELIYFGTIIDSGVSFTRLPMIVYKAMRDEFQKQMNSSGYSNFFKGGYDDYLDTCYDFSSNPNIIIPTITFTFKGDVTLELGVSATLYDAYSTIKCLAFVGYSNPNEPRPWGSSGTGVSPTSGG</sequence>
<dbReference type="SUPFAM" id="SSF50630">
    <property type="entry name" value="Acid proteases"/>
    <property type="match status" value="1"/>
</dbReference>
<dbReference type="InterPro" id="IPR021109">
    <property type="entry name" value="Peptidase_aspartic_dom_sf"/>
</dbReference>
<evidence type="ECO:0000259" key="4">
    <source>
        <dbReference type="PROSITE" id="PS51767"/>
    </source>
</evidence>
<dbReference type="Proteomes" id="UP001632038">
    <property type="component" value="Unassembled WGS sequence"/>
</dbReference>
<dbReference type="PANTHER" id="PTHR13683:SF750">
    <property type="entry name" value="ASPARTYL PROTEASE AED1"/>
    <property type="match status" value="1"/>
</dbReference>
<feature type="active site" evidence="2">
    <location>
        <position position="129"/>
    </location>
</feature>
<feature type="active site" evidence="2">
    <location>
        <position position="335"/>
    </location>
</feature>
<comment type="similarity">
    <text evidence="1">Belongs to the peptidase A1 family.</text>
</comment>
<dbReference type="Pfam" id="PF14543">
    <property type="entry name" value="TAXi_N"/>
    <property type="match status" value="1"/>
</dbReference>
<dbReference type="Pfam" id="PF14541">
    <property type="entry name" value="TAXi_C"/>
    <property type="match status" value="1"/>
</dbReference>
<dbReference type="PANTHER" id="PTHR13683">
    <property type="entry name" value="ASPARTYL PROTEASES"/>
    <property type="match status" value="1"/>
</dbReference>
<keyword evidence="6" id="KW-1185">Reference proteome</keyword>
<dbReference type="InterPro" id="IPR032799">
    <property type="entry name" value="TAXi_C"/>
</dbReference>
<organism evidence="5 6">
    <name type="scientific">Castilleja foliolosa</name>
    <dbReference type="NCBI Taxonomy" id="1961234"/>
    <lineage>
        <taxon>Eukaryota</taxon>
        <taxon>Viridiplantae</taxon>
        <taxon>Streptophyta</taxon>
        <taxon>Embryophyta</taxon>
        <taxon>Tracheophyta</taxon>
        <taxon>Spermatophyta</taxon>
        <taxon>Magnoliopsida</taxon>
        <taxon>eudicotyledons</taxon>
        <taxon>Gunneridae</taxon>
        <taxon>Pentapetalae</taxon>
        <taxon>asterids</taxon>
        <taxon>lamiids</taxon>
        <taxon>Lamiales</taxon>
        <taxon>Orobanchaceae</taxon>
        <taxon>Pedicularideae</taxon>
        <taxon>Castillejinae</taxon>
        <taxon>Castilleja</taxon>
    </lineage>
</organism>
<evidence type="ECO:0000313" key="5">
    <source>
        <dbReference type="EMBL" id="KAL3613684.1"/>
    </source>
</evidence>
<comment type="caution">
    <text evidence="5">The sequence shown here is derived from an EMBL/GenBank/DDBJ whole genome shotgun (WGS) entry which is preliminary data.</text>
</comment>
<protein>
    <recommendedName>
        <fullName evidence="4">Peptidase A1 domain-containing protein</fullName>
    </recommendedName>
</protein>
<keyword evidence="3" id="KW-0732">Signal</keyword>
<dbReference type="AlphaFoldDB" id="A0ABD3B967"/>
<evidence type="ECO:0000256" key="2">
    <source>
        <dbReference type="PIRSR" id="PIRSR601461-1"/>
    </source>
</evidence>
<accession>A0ABD3B967</accession>
<dbReference type="InterPro" id="IPR001461">
    <property type="entry name" value="Aspartic_peptidase_A1"/>
</dbReference>